<evidence type="ECO:0000313" key="2">
    <source>
        <dbReference type="Proteomes" id="UP000597444"/>
    </source>
</evidence>
<sequence length="128" mass="14217">MKTPKTVSVTGASQCIGTNLVKTFLERSMKKTGFQVSNHLALVDGDSGEARTARNIFETAIEKSASVDVLMNSTKIFFTQPFTDYIIEDFRKLISTNLDGFIYLGQGECYEQPSVFLHRAGWPRTAIA</sequence>
<accession>A0A8J3N2Y8</accession>
<dbReference type="InterPro" id="IPR036291">
    <property type="entry name" value="NAD(P)-bd_dom_sf"/>
</dbReference>
<dbReference type="SUPFAM" id="SSF51735">
    <property type="entry name" value="NAD(P)-binding Rossmann-fold domains"/>
    <property type="match status" value="1"/>
</dbReference>
<dbReference type="RefSeq" id="WP_220207098.1">
    <property type="nucleotide sequence ID" value="NZ_BNJK01000001.1"/>
</dbReference>
<keyword evidence="2" id="KW-1185">Reference proteome</keyword>
<dbReference type="Gene3D" id="3.40.50.720">
    <property type="entry name" value="NAD(P)-binding Rossmann-like Domain"/>
    <property type="match status" value="1"/>
</dbReference>
<dbReference type="Proteomes" id="UP000597444">
    <property type="component" value="Unassembled WGS sequence"/>
</dbReference>
<dbReference type="AlphaFoldDB" id="A0A8J3N2Y8"/>
<dbReference type="Pfam" id="PF00106">
    <property type="entry name" value="adh_short"/>
    <property type="match status" value="1"/>
</dbReference>
<gene>
    <name evidence="1" type="ORF">KSF_065200</name>
</gene>
<proteinExistence type="predicted"/>
<protein>
    <submittedName>
        <fullName evidence="1">Uncharacterized protein</fullName>
    </submittedName>
</protein>
<organism evidence="1 2">
    <name type="scientific">Reticulibacter mediterranei</name>
    <dbReference type="NCBI Taxonomy" id="2778369"/>
    <lineage>
        <taxon>Bacteria</taxon>
        <taxon>Bacillati</taxon>
        <taxon>Chloroflexota</taxon>
        <taxon>Ktedonobacteria</taxon>
        <taxon>Ktedonobacterales</taxon>
        <taxon>Reticulibacteraceae</taxon>
        <taxon>Reticulibacter</taxon>
    </lineage>
</organism>
<reference evidence="1" key="1">
    <citation type="submission" date="2020-10" db="EMBL/GenBank/DDBJ databases">
        <title>Taxonomic study of unclassified bacteria belonging to the class Ktedonobacteria.</title>
        <authorList>
            <person name="Yabe S."/>
            <person name="Wang C.M."/>
            <person name="Zheng Y."/>
            <person name="Sakai Y."/>
            <person name="Cavaletti L."/>
            <person name="Monciardini P."/>
            <person name="Donadio S."/>
        </authorList>
    </citation>
    <scope>NUCLEOTIDE SEQUENCE</scope>
    <source>
        <strain evidence="1">ID150040</strain>
    </source>
</reference>
<dbReference type="InterPro" id="IPR002347">
    <property type="entry name" value="SDR_fam"/>
</dbReference>
<comment type="caution">
    <text evidence="1">The sequence shown here is derived from an EMBL/GenBank/DDBJ whole genome shotgun (WGS) entry which is preliminary data.</text>
</comment>
<dbReference type="EMBL" id="BNJK01000001">
    <property type="protein sequence ID" value="GHO96472.1"/>
    <property type="molecule type" value="Genomic_DNA"/>
</dbReference>
<name>A0A8J3N2Y8_9CHLR</name>
<evidence type="ECO:0000313" key="1">
    <source>
        <dbReference type="EMBL" id="GHO96472.1"/>
    </source>
</evidence>